<protein>
    <recommendedName>
        <fullName evidence="3">Phospholipase/carboxylesterase/thioesterase domain-containing protein</fullName>
    </recommendedName>
</protein>
<dbReference type="SUPFAM" id="SSF53474">
    <property type="entry name" value="alpha/beta-Hydrolases"/>
    <property type="match status" value="1"/>
</dbReference>
<organism evidence="4 5">
    <name type="scientific">Effrenium voratum</name>
    <dbReference type="NCBI Taxonomy" id="2562239"/>
    <lineage>
        <taxon>Eukaryota</taxon>
        <taxon>Sar</taxon>
        <taxon>Alveolata</taxon>
        <taxon>Dinophyceae</taxon>
        <taxon>Suessiales</taxon>
        <taxon>Symbiodiniaceae</taxon>
        <taxon>Effrenium</taxon>
    </lineage>
</organism>
<evidence type="ECO:0000313" key="4">
    <source>
        <dbReference type="EMBL" id="CAJ1373604.1"/>
    </source>
</evidence>
<dbReference type="GO" id="GO:0016787">
    <property type="term" value="F:hydrolase activity"/>
    <property type="evidence" value="ECO:0007669"/>
    <property type="project" value="UniProtKB-KW"/>
</dbReference>
<dbReference type="PANTHER" id="PTHR10655:SF17">
    <property type="entry name" value="LYSOPHOSPHOLIPASE-LIKE PROTEIN 1"/>
    <property type="match status" value="1"/>
</dbReference>
<gene>
    <name evidence="4" type="ORF">EVOR1521_LOCUS3371</name>
</gene>
<reference evidence="4" key="1">
    <citation type="submission" date="2023-08" db="EMBL/GenBank/DDBJ databases">
        <authorList>
            <person name="Chen Y."/>
            <person name="Shah S."/>
            <person name="Dougan E. K."/>
            <person name="Thang M."/>
            <person name="Chan C."/>
        </authorList>
    </citation>
    <scope>NUCLEOTIDE SEQUENCE</scope>
</reference>
<dbReference type="Pfam" id="PF02230">
    <property type="entry name" value="Abhydrolase_2"/>
    <property type="match status" value="1"/>
</dbReference>
<comment type="caution">
    <text evidence="4">The sequence shown here is derived from an EMBL/GenBank/DDBJ whole genome shotgun (WGS) entry which is preliminary data.</text>
</comment>
<dbReference type="InterPro" id="IPR003140">
    <property type="entry name" value="PLipase/COase/thioEstase"/>
</dbReference>
<keyword evidence="2" id="KW-0378">Hydrolase</keyword>
<accession>A0AA36MIL9</accession>
<proteinExistence type="inferred from homology"/>
<evidence type="ECO:0000256" key="2">
    <source>
        <dbReference type="ARBA" id="ARBA00022801"/>
    </source>
</evidence>
<dbReference type="PANTHER" id="PTHR10655">
    <property type="entry name" value="LYSOPHOSPHOLIPASE-RELATED"/>
    <property type="match status" value="1"/>
</dbReference>
<comment type="similarity">
    <text evidence="1">Belongs to the AB hydrolase superfamily. AB hydrolase 2 family.</text>
</comment>
<name>A0AA36MIL9_9DINO</name>
<sequence length="142" mass="14943">MLALLSSQGQEWGIPPERVVLAGFSMGGTVAAWTALQVPRSLAGLLLFGTEGLSFTGGWASPKTLTGPGSEWATGADGLQVLQCHGREDSLCPIGFATTCADELRQLGCSVRSLAFRGVGHALSADMIDEAKTWLRQRLPSI</sequence>
<evidence type="ECO:0000259" key="3">
    <source>
        <dbReference type="Pfam" id="PF02230"/>
    </source>
</evidence>
<evidence type="ECO:0000313" key="5">
    <source>
        <dbReference type="Proteomes" id="UP001178507"/>
    </source>
</evidence>
<dbReference type="EMBL" id="CAUJNA010000203">
    <property type="protein sequence ID" value="CAJ1373604.1"/>
    <property type="molecule type" value="Genomic_DNA"/>
</dbReference>
<dbReference type="AlphaFoldDB" id="A0AA36MIL9"/>
<feature type="domain" description="Phospholipase/carboxylesterase/thioesterase" evidence="3">
    <location>
        <begin position="9"/>
        <end position="136"/>
    </location>
</feature>
<dbReference type="Proteomes" id="UP001178507">
    <property type="component" value="Unassembled WGS sequence"/>
</dbReference>
<dbReference type="InterPro" id="IPR050565">
    <property type="entry name" value="LYPA1-2/EST-like"/>
</dbReference>
<dbReference type="Gene3D" id="3.40.50.1820">
    <property type="entry name" value="alpha/beta hydrolase"/>
    <property type="match status" value="1"/>
</dbReference>
<evidence type="ECO:0000256" key="1">
    <source>
        <dbReference type="ARBA" id="ARBA00006499"/>
    </source>
</evidence>
<dbReference type="InterPro" id="IPR029058">
    <property type="entry name" value="AB_hydrolase_fold"/>
</dbReference>
<keyword evidence="5" id="KW-1185">Reference proteome</keyword>